<evidence type="ECO:0000256" key="1">
    <source>
        <dbReference type="SAM" id="Phobius"/>
    </source>
</evidence>
<feature type="transmembrane region" description="Helical" evidence="1">
    <location>
        <begin position="146"/>
        <end position="168"/>
    </location>
</feature>
<evidence type="ECO:0000313" key="3">
    <source>
        <dbReference type="Proteomes" id="UP000249218"/>
    </source>
</evidence>
<feature type="transmembrane region" description="Helical" evidence="1">
    <location>
        <begin position="100"/>
        <end position="125"/>
    </location>
</feature>
<dbReference type="EMBL" id="KZ149937">
    <property type="protein sequence ID" value="PZC77064.1"/>
    <property type="molecule type" value="Genomic_DNA"/>
</dbReference>
<protein>
    <recommendedName>
        <fullName evidence="4">Gustatory receptor</fullName>
    </recommendedName>
</protein>
<dbReference type="AlphaFoldDB" id="A0A2W1BTV4"/>
<proteinExistence type="predicted"/>
<feature type="transmembrane region" description="Helical" evidence="1">
    <location>
        <begin position="54"/>
        <end position="80"/>
    </location>
</feature>
<gene>
    <name evidence="2" type="primary">HaOG200713</name>
    <name evidence="2" type="ORF">B5X24_HaOG200713</name>
</gene>
<sequence length="259" mass="30621">MKLKVVAMEASIVAKNNIIDEDLQSVLKPLNFMQAVFFLSKYSIRNNLIKPNSLIYDLISVTCLLMFRIVSIYRIIIFSFASKWTPLLQFLYVSQILDSIFYSVGFLLNNYINIVYSKINIGLVLKLQFVHKVLNINRHKLRPLIIYNWIFAISVYSYFIIFNLYMWLKFPNPSYYALILVFSALAFDINIVYALLLIKLLTQMLRIWLVEIQELTNVGMSGSDESYWNKMFDVYKNILEAYKTVEELFKLLVRFYFCE</sequence>
<reference evidence="2 3" key="1">
    <citation type="journal article" date="2017" name="BMC Biol.">
        <title>Genomic innovations, transcriptional plasticity and gene loss underlying the evolution and divergence of two highly polyphagous and invasive Helicoverpa pest species.</title>
        <authorList>
            <person name="Pearce S.L."/>
            <person name="Clarke D.F."/>
            <person name="East P.D."/>
            <person name="Elfekih S."/>
            <person name="Gordon K.H."/>
            <person name="Jermiin L.S."/>
            <person name="McGaughran A."/>
            <person name="Oakeshott J.G."/>
            <person name="Papanikolaou A."/>
            <person name="Perera O.P."/>
            <person name="Rane R.V."/>
            <person name="Richards S."/>
            <person name="Tay W.T."/>
            <person name="Walsh T.K."/>
            <person name="Anderson A."/>
            <person name="Anderson C.J."/>
            <person name="Asgari S."/>
            <person name="Board P.G."/>
            <person name="Bretschneider A."/>
            <person name="Campbell P.M."/>
            <person name="Chertemps T."/>
            <person name="Christeller J.T."/>
            <person name="Coppin C.W."/>
            <person name="Downes S.J."/>
            <person name="Duan G."/>
            <person name="Farnsworth C.A."/>
            <person name="Good R.T."/>
            <person name="Han L.B."/>
            <person name="Han Y.C."/>
            <person name="Hatje K."/>
            <person name="Horne I."/>
            <person name="Huang Y.P."/>
            <person name="Hughes D.S."/>
            <person name="Jacquin-Joly E."/>
            <person name="James W."/>
            <person name="Jhangiani S."/>
            <person name="Kollmar M."/>
            <person name="Kuwar S.S."/>
            <person name="Li S."/>
            <person name="Liu N.Y."/>
            <person name="Maibeche M.T."/>
            <person name="Miller J.R."/>
            <person name="Montagne N."/>
            <person name="Perry T."/>
            <person name="Qu J."/>
            <person name="Song S.V."/>
            <person name="Sutton G.G."/>
            <person name="Vogel H."/>
            <person name="Walenz B.P."/>
            <person name="Xu W."/>
            <person name="Zhang H.J."/>
            <person name="Zou Z."/>
            <person name="Batterham P."/>
            <person name="Edwards O.R."/>
            <person name="Feyereisen R."/>
            <person name="Gibbs R.A."/>
            <person name="Heckel D.G."/>
            <person name="McGrath A."/>
            <person name="Robin C."/>
            <person name="Scherer S.E."/>
            <person name="Worley K.C."/>
            <person name="Wu Y.D."/>
        </authorList>
    </citation>
    <scope>NUCLEOTIDE SEQUENCE [LARGE SCALE GENOMIC DNA]</scope>
    <source>
        <strain evidence="2">Harm_GR_Male_#8</strain>
        <tissue evidence="2">Whole organism</tissue>
    </source>
</reference>
<keyword evidence="1" id="KW-1133">Transmembrane helix</keyword>
<evidence type="ECO:0008006" key="4">
    <source>
        <dbReference type="Google" id="ProtNLM"/>
    </source>
</evidence>
<name>A0A2W1BTV4_HELAM</name>
<organism evidence="2 3">
    <name type="scientific">Helicoverpa armigera</name>
    <name type="common">Cotton bollworm</name>
    <name type="synonym">Heliothis armigera</name>
    <dbReference type="NCBI Taxonomy" id="29058"/>
    <lineage>
        <taxon>Eukaryota</taxon>
        <taxon>Metazoa</taxon>
        <taxon>Ecdysozoa</taxon>
        <taxon>Arthropoda</taxon>
        <taxon>Hexapoda</taxon>
        <taxon>Insecta</taxon>
        <taxon>Pterygota</taxon>
        <taxon>Neoptera</taxon>
        <taxon>Endopterygota</taxon>
        <taxon>Lepidoptera</taxon>
        <taxon>Glossata</taxon>
        <taxon>Ditrysia</taxon>
        <taxon>Noctuoidea</taxon>
        <taxon>Noctuidae</taxon>
        <taxon>Heliothinae</taxon>
        <taxon>Helicoverpa</taxon>
    </lineage>
</organism>
<evidence type="ECO:0000313" key="2">
    <source>
        <dbReference type="EMBL" id="PZC77064.1"/>
    </source>
</evidence>
<dbReference type="Proteomes" id="UP000249218">
    <property type="component" value="Unassembled WGS sequence"/>
</dbReference>
<keyword evidence="1" id="KW-0472">Membrane</keyword>
<dbReference type="OrthoDB" id="7490805at2759"/>
<keyword evidence="3" id="KW-1185">Reference proteome</keyword>
<accession>A0A2W1BTV4</accession>
<keyword evidence="1" id="KW-0812">Transmembrane</keyword>
<feature type="transmembrane region" description="Helical" evidence="1">
    <location>
        <begin position="174"/>
        <end position="198"/>
    </location>
</feature>